<dbReference type="EMBL" id="RBIM01000004">
    <property type="protein sequence ID" value="RKQ96608.1"/>
    <property type="molecule type" value="Genomic_DNA"/>
</dbReference>
<protein>
    <recommendedName>
        <fullName evidence="3">Class I SAM-dependent methyltransferase</fullName>
    </recommendedName>
</protein>
<evidence type="ECO:0000313" key="1">
    <source>
        <dbReference type="EMBL" id="RKQ96608.1"/>
    </source>
</evidence>
<organism evidence="1 2">
    <name type="scientific">Maricaulis maris</name>
    <dbReference type="NCBI Taxonomy" id="74318"/>
    <lineage>
        <taxon>Bacteria</taxon>
        <taxon>Pseudomonadati</taxon>
        <taxon>Pseudomonadota</taxon>
        <taxon>Alphaproteobacteria</taxon>
        <taxon>Maricaulales</taxon>
        <taxon>Maricaulaceae</taxon>
        <taxon>Maricaulis</taxon>
    </lineage>
</organism>
<dbReference type="AlphaFoldDB" id="A0A495D625"/>
<sequence length="237" mass="25072">MARGLRRPGQTLTPCSRLEHAMTMTETLPAGEVRRLPAKRARIQDDLVADYLATVVAPGQRTIQIGGGDLGAVCLKRGAHHQVVAPMGAIEALQAACDRRAIPTDALSGGPAARPGAADEPFDLALFGAETGFPAMAANWRHVSGRLRDGGILVLLGADHGACARLADALEHDPSWVLESKIGGEAAIFRKVGDVSDTTALAGLARVSDPARRPRGVRYGLVSRLMDRVFPTRHKLA</sequence>
<accession>A0A495D625</accession>
<name>A0A495D625_9PROT</name>
<evidence type="ECO:0008006" key="3">
    <source>
        <dbReference type="Google" id="ProtNLM"/>
    </source>
</evidence>
<dbReference type="SUPFAM" id="SSF53335">
    <property type="entry name" value="S-adenosyl-L-methionine-dependent methyltransferases"/>
    <property type="match status" value="1"/>
</dbReference>
<reference evidence="1 2" key="1">
    <citation type="submission" date="2018-10" db="EMBL/GenBank/DDBJ databases">
        <title>Genomic Encyclopedia of Type Strains, Phase IV (KMG-IV): sequencing the most valuable type-strain genomes for metagenomic binning, comparative biology and taxonomic classification.</title>
        <authorList>
            <person name="Goeker M."/>
        </authorList>
    </citation>
    <scope>NUCLEOTIDE SEQUENCE [LARGE SCALE GENOMIC DNA]</scope>
    <source>
        <strain evidence="1 2">DSM 4734</strain>
    </source>
</reference>
<comment type="caution">
    <text evidence="1">The sequence shown here is derived from an EMBL/GenBank/DDBJ whole genome shotgun (WGS) entry which is preliminary data.</text>
</comment>
<dbReference type="InterPro" id="IPR029063">
    <property type="entry name" value="SAM-dependent_MTases_sf"/>
</dbReference>
<dbReference type="Proteomes" id="UP000273675">
    <property type="component" value="Unassembled WGS sequence"/>
</dbReference>
<evidence type="ECO:0000313" key="2">
    <source>
        <dbReference type="Proteomes" id="UP000273675"/>
    </source>
</evidence>
<proteinExistence type="predicted"/>
<gene>
    <name evidence="1" type="ORF">C7435_1940</name>
</gene>